<proteinExistence type="predicted"/>
<dbReference type="InterPro" id="IPR039448">
    <property type="entry name" value="Beta_helix"/>
</dbReference>
<feature type="chain" id="PRO_5030722624" description="Right handed beta helix domain-containing protein" evidence="2">
    <location>
        <begin position="21"/>
        <end position="733"/>
    </location>
</feature>
<name>A0A7S3NM82_9STRA</name>
<reference evidence="4" key="1">
    <citation type="submission" date="2021-01" db="EMBL/GenBank/DDBJ databases">
        <authorList>
            <person name="Corre E."/>
            <person name="Pelletier E."/>
            <person name="Niang G."/>
            <person name="Scheremetjew M."/>
            <person name="Finn R."/>
            <person name="Kale V."/>
            <person name="Holt S."/>
            <person name="Cochrane G."/>
            <person name="Meng A."/>
            <person name="Brown T."/>
            <person name="Cohen L."/>
        </authorList>
    </citation>
    <scope>NUCLEOTIDE SEQUENCE</scope>
    <source>
        <strain evidence="4">CCMP1510</strain>
    </source>
</reference>
<feature type="signal peptide" evidence="2">
    <location>
        <begin position="1"/>
        <end position="20"/>
    </location>
</feature>
<accession>A0A7S3NM82</accession>
<evidence type="ECO:0000259" key="3">
    <source>
        <dbReference type="Pfam" id="PF13229"/>
    </source>
</evidence>
<keyword evidence="1" id="KW-0472">Membrane</keyword>
<gene>
    <name evidence="4" type="ORF">ALAG00032_LOCUS10485</name>
</gene>
<evidence type="ECO:0000313" key="4">
    <source>
        <dbReference type="EMBL" id="CAE0369721.1"/>
    </source>
</evidence>
<organism evidence="4">
    <name type="scientific">Aureoumbra lagunensis</name>
    <dbReference type="NCBI Taxonomy" id="44058"/>
    <lineage>
        <taxon>Eukaryota</taxon>
        <taxon>Sar</taxon>
        <taxon>Stramenopiles</taxon>
        <taxon>Ochrophyta</taxon>
        <taxon>Pelagophyceae</taxon>
        <taxon>Pelagomonadales</taxon>
        <taxon>Aureoumbra</taxon>
    </lineage>
</organism>
<dbReference type="InterPro" id="IPR011050">
    <property type="entry name" value="Pectin_lyase_fold/virulence"/>
</dbReference>
<dbReference type="Pfam" id="PF13229">
    <property type="entry name" value="Beta_helix"/>
    <property type="match status" value="1"/>
</dbReference>
<dbReference type="SUPFAM" id="SSF51126">
    <property type="entry name" value="Pectin lyase-like"/>
    <property type="match status" value="1"/>
</dbReference>
<evidence type="ECO:0000256" key="2">
    <source>
        <dbReference type="SAM" id="SignalP"/>
    </source>
</evidence>
<keyword evidence="2" id="KW-0732">Signal</keyword>
<keyword evidence="1" id="KW-0812">Transmembrane</keyword>
<sequence>MRMVQLIFLIWFSLCARIAAVLVQTYEQLVSAIETGESYIQVIGNITWQDTIHIPESLNVIIETKDGDKPFFLERPAPRGGLDGWLHTVKSRQNRRKITELLTPSVLEDIDFIKEWTETSTLLNNYFNTAIRFDDTANSFLYDWLLQNFESIDSPDSSDYAWQPSTEMLRNEDDVFTPQWNSFQIADESEYDASNTYYYSDDQDGGKDKPHLSKASANLYPPLFIVTGGFLKLRNIRISGRQWTNIALPGILSGMGPHTTIEDSAAPFLVVKSGGSAVAENVEFADGLGRGASVAEISDSSTFNATKCLFRGNWGTRGAVAVTTKSSMLTDSCIFSRNVALWDGSGGAISVVNESTLDIIGSTRFRDNTAWIGGAVFVGYDSVLRATNASFTRNLAVWGGAIDLFHGSSATILSSKFIKNDALRLADESIFGQGGAICATDQSTLLVVNGIFRYNSVSSGRGAAIYSADDSVVYLASSIVEYNTAISSIKDETAPPCFKTGGGGLFLGTLSTFVLYEATIRFNIPEDLDASSDGTALLRGTINICTAKKTLMTSAVIALPDVDVDLIMLDKNSEKTADIQSLHGTAKSPDVSNNGAFKNFVANDAYVAEDLFKAGVRESRPTFVANDIFVAEDLYKAAGIRTIHTSRSSLISDRGTFQNQKQGGTQEPPSLLSAFIWVLLLLLFLGVALLWKFLAGPFRQGSSSRSEDLIANPIEDPNFSIDHAVVHQKLLVV</sequence>
<feature type="transmembrane region" description="Helical" evidence="1">
    <location>
        <begin position="674"/>
        <end position="695"/>
    </location>
</feature>
<protein>
    <recommendedName>
        <fullName evidence="3">Right handed beta helix domain-containing protein</fullName>
    </recommendedName>
</protein>
<dbReference type="EMBL" id="HBIJ01015721">
    <property type="protein sequence ID" value="CAE0369721.1"/>
    <property type="molecule type" value="Transcribed_RNA"/>
</dbReference>
<dbReference type="PANTHER" id="PTHR11319:SF35">
    <property type="entry name" value="OUTER MEMBRANE PROTEIN PMPC-RELATED"/>
    <property type="match status" value="1"/>
</dbReference>
<evidence type="ECO:0000256" key="1">
    <source>
        <dbReference type="SAM" id="Phobius"/>
    </source>
</evidence>
<dbReference type="PANTHER" id="PTHR11319">
    <property type="entry name" value="G PROTEIN-COUPLED RECEPTOR-RELATED"/>
    <property type="match status" value="1"/>
</dbReference>
<keyword evidence="1" id="KW-1133">Transmembrane helix</keyword>
<dbReference type="AlphaFoldDB" id="A0A7S3NM82"/>
<feature type="domain" description="Right handed beta helix" evidence="3">
    <location>
        <begin position="260"/>
        <end position="416"/>
    </location>
</feature>